<dbReference type="InterPro" id="IPR023247">
    <property type="entry name" value="IC97/Dnai7-like"/>
</dbReference>
<dbReference type="Proteomes" id="UP001372834">
    <property type="component" value="Unassembled WGS sequence"/>
</dbReference>
<dbReference type="EMBL" id="JAWJWE010000036">
    <property type="protein sequence ID" value="KAK6629555.1"/>
    <property type="molecule type" value="Genomic_DNA"/>
</dbReference>
<dbReference type="AlphaFoldDB" id="A0AAN8S358"/>
<dbReference type="PANTHER" id="PTHR20929:SF11">
    <property type="entry name" value="DYNEIN AXONEMAL INTERMEDIATE CHAIN 7"/>
    <property type="match status" value="1"/>
</dbReference>
<sequence>MAANWDPNNNYWSTEEIHDLKFNEDKQTVTFRSGRMGLIGLACYRYCNFPYQTWEMKPEPKNTEGGVLLNITAAVAIIEFLIRDGKVCLNQLQNGATNALQEHVGIFYKPKKLIKILQDGGVDIFPPADVFCYMEGSVVKHRVTEDHLYHCMSVLSTSHNFSWSRWNMLAGRRNLILQMREFAEKKRQPNFNILHVTPYKAILVECTEVSSTFNEEGIEGMGFYPDLYNLAMNHSSKQAIQKIENISFNLSETVCEMLCASRPLCFS</sequence>
<accession>A0AAN8S358</accession>
<feature type="domain" description="CASC1 C-terminal" evidence="1">
    <location>
        <begin position="11"/>
        <end position="211"/>
    </location>
</feature>
<protein>
    <recommendedName>
        <fullName evidence="1">CASC1 C-terminal domain-containing protein</fullName>
    </recommendedName>
</protein>
<dbReference type="Pfam" id="PF12366">
    <property type="entry name" value="Casc1_C"/>
    <property type="match status" value="1"/>
</dbReference>
<evidence type="ECO:0000313" key="2">
    <source>
        <dbReference type="EMBL" id="KAK6629555.1"/>
    </source>
</evidence>
<dbReference type="GO" id="GO:0048487">
    <property type="term" value="F:beta-tubulin binding"/>
    <property type="evidence" value="ECO:0007669"/>
    <property type="project" value="TreeGrafter"/>
</dbReference>
<gene>
    <name evidence="2" type="ORF">RUM43_003372</name>
</gene>
<dbReference type="GO" id="GO:0008017">
    <property type="term" value="F:microtubule binding"/>
    <property type="evidence" value="ECO:0007669"/>
    <property type="project" value="TreeGrafter"/>
</dbReference>
<dbReference type="GO" id="GO:0005930">
    <property type="term" value="C:axoneme"/>
    <property type="evidence" value="ECO:0007669"/>
    <property type="project" value="TreeGrafter"/>
</dbReference>
<comment type="caution">
    <text evidence="2">The sequence shown here is derived from an EMBL/GenBank/DDBJ whole genome shotgun (WGS) entry which is preliminary data.</text>
</comment>
<evidence type="ECO:0000313" key="3">
    <source>
        <dbReference type="Proteomes" id="UP001372834"/>
    </source>
</evidence>
<reference evidence="2 3" key="1">
    <citation type="submission" date="2023-10" db="EMBL/GenBank/DDBJ databases">
        <title>Genomes of two closely related lineages of the louse Polyplax serrata with different host specificities.</title>
        <authorList>
            <person name="Martinu J."/>
            <person name="Tarabai H."/>
            <person name="Stefka J."/>
            <person name="Hypsa V."/>
        </authorList>
    </citation>
    <scope>NUCLEOTIDE SEQUENCE [LARGE SCALE GENOMIC DNA]</scope>
    <source>
        <strain evidence="2">HR10_N</strain>
    </source>
</reference>
<proteinExistence type="predicted"/>
<name>A0AAN8S358_POLSC</name>
<organism evidence="2 3">
    <name type="scientific">Polyplax serrata</name>
    <name type="common">Common mouse louse</name>
    <dbReference type="NCBI Taxonomy" id="468196"/>
    <lineage>
        <taxon>Eukaryota</taxon>
        <taxon>Metazoa</taxon>
        <taxon>Ecdysozoa</taxon>
        <taxon>Arthropoda</taxon>
        <taxon>Hexapoda</taxon>
        <taxon>Insecta</taxon>
        <taxon>Pterygota</taxon>
        <taxon>Neoptera</taxon>
        <taxon>Paraneoptera</taxon>
        <taxon>Psocodea</taxon>
        <taxon>Troctomorpha</taxon>
        <taxon>Phthiraptera</taxon>
        <taxon>Anoplura</taxon>
        <taxon>Polyplacidae</taxon>
        <taxon>Polyplax</taxon>
    </lineage>
</organism>
<dbReference type="PANTHER" id="PTHR20929">
    <property type="entry name" value="LUNG ADENOMA SUSCEPTIBILITY 1-RELATED"/>
    <property type="match status" value="1"/>
</dbReference>
<evidence type="ECO:0000259" key="1">
    <source>
        <dbReference type="Pfam" id="PF12366"/>
    </source>
</evidence>
<dbReference type="InterPro" id="IPR022110">
    <property type="entry name" value="CASC1_C"/>
</dbReference>